<sequence length="285" mass="30934">MVSAARLGGLLDRRGGGVRDPAQPQRESARKASAAARIRIGQQRPDGGIPDHFHGRNDPISRPKLLDDPAGLPDQNDAGRLLRLHHCEVRGLAAQPDRFRIRRTLLCPRPRRSPADLRNQRIQLRQRIHGGLCLRHGAGKQQIHLSARNRPVPRRHRLADAGHAVRHARIALLSEKAAGSPRPRPVHRGVHDACRPSADGISLHDRQQVQYAGTNLHLLGRPSRRRARHAGHIPADGRAAGRVENVQHRLLHRPDLGAGAGADADAAGAEIETGQTAQGVAPGPA</sequence>
<gene>
    <name evidence="2" type="ORF">SDC9_129837</name>
</gene>
<organism evidence="2">
    <name type="scientific">bioreactor metagenome</name>
    <dbReference type="NCBI Taxonomy" id="1076179"/>
    <lineage>
        <taxon>unclassified sequences</taxon>
        <taxon>metagenomes</taxon>
        <taxon>ecological metagenomes</taxon>
    </lineage>
</organism>
<protein>
    <submittedName>
        <fullName evidence="2">Uncharacterized protein</fullName>
    </submittedName>
</protein>
<name>A0A645D0Y0_9ZZZZ</name>
<feature type="region of interest" description="Disordered" evidence="1">
    <location>
        <begin position="253"/>
        <end position="285"/>
    </location>
</feature>
<dbReference type="EMBL" id="VSSQ01031751">
    <property type="protein sequence ID" value="MPM82775.1"/>
    <property type="molecule type" value="Genomic_DNA"/>
</dbReference>
<feature type="compositionally biased region" description="Low complexity" evidence="1">
    <location>
        <begin position="1"/>
        <end position="10"/>
    </location>
</feature>
<evidence type="ECO:0000256" key="1">
    <source>
        <dbReference type="SAM" id="MobiDB-lite"/>
    </source>
</evidence>
<feature type="compositionally biased region" description="Basic and acidic residues" evidence="1">
    <location>
        <begin position="49"/>
        <end position="67"/>
    </location>
</feature>
<comment type="caution">
    <text evidence="2">The sequence shown here is derived from an EMBL/GenBank/DDBJ whole genome shotgun (WGS) entry which is preliminary data.</text>
</comment>
<accession>A0A645D0Y0</accession>
<feature type="compositionally biased region" description="Low complexity" evidence="1">
    <location>
        <begin position="31"/>
        <end position="40"/>
    </location>
</feature>
<reference evidence="2" key="1">
    <citation type="submission" date="2019-08" db="EMBL/GenBank/DDBJ databases">
        <authorList>
            <person name="Kucharzyk K."/>
            <person name="Murdoch R.W."/>
            <person name="Higgins S."/>
            <person name="Loffler F."/>
        </authorList>
    </citation>
    <scope>NUCLEOTIDE SEQUENCE</scope>
</reference>
<evidence type="ECO:0000313" key="2">
    <source>
        <dbReference type="EMBL" id="MPM82775.1"/>
    </source>
</evidence>
<feature type="region of interest" description="Disordered" evidence="1">
    <location>
        <begin position="1"/>
        <end position="71"/>
    </location>
</feature>
<dbReference type="AlphaFoldDB" id="A0A645D0Y0"/>
<proteinExistence type="predicted"/>